<dbReference type="GO" id="GO:0005880">
    <property type="term" value="C:nuclear microtubule"/>
    <property type="evidence" value="ECO:0007669"/>
    <property type="project" value="EnsemblFungi"/>
</dbReference>
<dbReference type="GO" id="GO:0008017">
    <property type="term" value="F:microtubule binding"/>
    <property type="evidence" value="ECO:0007669"/>
    <property type="project" value="EnsemblFungi"/>
</dbReference>
<feature type="compositionally biased region" description="Low complexity" evidence="2">
    <location>
        <begin position="753"/>
        <end position="762"/>
    </location>
</feature>
<keyword evidence="1" id="KW-0175">Coiled coil</keyword>
<feature type="region of interest" description="Disordered" evidence="2">
    <location>
        <begin position="734"/>
        <end position="765"/>
    </location>
</feature>
<dbReference type="Pfam" id="PF03999">
    <property type="entry name" value="MAP65_ASE1"/>
    <property type="match status" value="1"/>
</dbReference>
<dbReference type="InParanoid" id="G8ZP50"/>
<dbReference type="OrthoDB" id="642895at2759"/>
<dbReference type="PANTHER" id="PTHR19321">
    <property type="entry name" value="PROTEIN REGULATOR OF CYTOKINESIS 1 PRC1-RELATED"/>
    <property type="match status" value="1"/>
</dbReference>
<dbReference type="GO" id="GO:0000920">
    <property type="term" value="P:septum digestion after cytokinesis"/>
    <property type="evidence" value="ECO:0007669"/>
    <property type="project" value="EnsemblFungi"/>
</dbReference>
<dbReference type="Proteomes" id="UP000005627">
    <property type="component" value="Chromosome 2"/>
</dbReference>
<evidence type="ECO:0000256" key="1">
    <source>
        <dbReference type="SAM" id="Coils"/>
    </source>
</evidence>
<dbReference type="GO" id="GO:0005737">
    <property type="term" value="C:cytoplasm"/>
    <property type="evidence" value="ECO:0007669"/>
    <property type="project" value="TreeGrafter"/>
</dbReference>
<gene>
    <name evidence="3" type="primary">TDEL0B02650</name>
    <name evidence="3" type="ORF">TDEL_0B02650</name>
</gene>
<feature type="coiled-coil region" evidence="1">
    <location>
        <begin position="381"/>
        <end position="412"/>
    </location>
</feature>
<organism evidence="3 4">
    <name type="scientific">Torulaspora delbrueckii</name>
    <name type="common">Yeast</name>
    <name type="synonym">Candida colliculosa</name>
    <dbReference type="NCBI Taxonomy" id="4950"/>
    <lineage>
        <taxon>Eukaryota</taxon>
        <taxon>Fungi</taxon>
        <taxon>Dikarya</taxon>
        <taxon>Ascomycota</taxon>
        <taxon>Saccharomycotina</taxon>
        <taxon>Saccharomycetes</taxon>
        <taxon>Saccharomycetales</taxon>
        <taxon>Saccharomycetaceae</taxon>
        <taxon>Torulaspora</taxon>
    </lineage>
</organism>
<evidence type="ECO:0000313" key="4">
    <source>
        <dbReference type="Proteomes" id="UP000005627"/>
    </source>
</evidence>
<sequence>MASISTSPSSLEVMKISSYNNGSPTTTVTTSTNNLASLLRTPSAMKRSDRTYDSKNCMKLTPVNLKCLVSPIRHSSQAEENVTRQSFMHDDVYKENFTIISKQLEKLLEDLNVIFNAIGYSKSEIICKEKLIFNTLSDSINKFFEEAEGDMKTLTDDNNSSQEILNRILEIIHDPSGVQSIPDLYVRNAILIPQSKTVPTSPRKPLSLLSKRKLLKTAKKFVYDAYVPKLMNYLHGCIQFMTLFSTIREPLPNLPVSNIISLIPDLDVANRLRNDLKNCQSDLGLLSKLIKDNKEELLFSGKFDDISNEMSKILFQSATIYKEEYKTRLNKLVSLNTSLVNILNELHIDLEKEIAGQDREIISIYSQITNVDHMERYVPVNHQIKDRLQKLLENYQDMHHNRQENKNELLKKCHRLWSKLKVPQNYIETFLSQNSGLSFEALSKISKELKKLEAMKKKIIKTLVNESWEKIEELWRVLQYDHQEKAQFVHTFETMKEMGSSLEDDERLLEVCEKEIWALEEKLAVYAPVCKLIEEFKQLQSDKRSLEESSKDSSRLLLRNSHKILLQEEKTRKRITRHFPRVIEELKQGLLRIDELFGKPIMSEGQNLIEIVTKQGEELMSKYPRSRINSGLRKTCNSTLQKNTGKILKPRLRENPRPRETRIDRSISHNCISENDIITFHQTPIMKKPVVTHQQKQLWDTVESNSNCTSVTRNVSISSPSRPLRRLLPPKVVSRKNQTKIPELKLKRHESSTLDSSPLSRSMPPNAKVELIRPTRMFPISPNRINRQRSQIPMFSKVQSTISDQVTEINGKENIVDSTPRLETKYRKGEFMNFSSPYREPNNSVYKISVSPNGKCMLNIGQENIDSAFEDTSIMDVEDDRDFLTWKNEQILKINEQPQDK</sequence>
<dbReference type="FunCoup" id="G8ZP50">
    <property type="interactions" value="221"/>
</dbReference>
<dbReference type="GO" id="GO:0051256">
    <property type="term" value="P:mitotic spindle midzone assembly"/>
    <property type="evidence" value="ECO:0007669"/>
    <property type="project" value="TreeGrafter"/>
</dbReference>
<protein>
    <recommendedName>
        <fullName evidence="5">Anaphase spindle elongation protein</fullName>
    </recommendedName>
</protein>
<dbReference type="eggNOG" id="KOG4302">
    <property type="taxonomic scope" value="Eukaryota"/>
</dbReference>
<dbReference type="Gene3D" id="1.20.58.1520">
    <property type="match status" value="1"/>
</dbReference>
<evidence type="ECO:0008006" key="5">
    <source>
        <dbReference type="Google" id="ProtNLM"/>
    </source>
</evidence>
<dbReference type="GO" id="GO:0000073">
    <property type="term" value="P:initial mitotic spindle pole body separation"/>
    <property type="evidence" value="ECO:0007669"/>
    <property type="project" value="EnsemblFungi"/>
</dbReference>
<dbReference type="PANTHER" id="PTHR19321:SF41">
    <property type="entry name" value="FASCETTO-RELATED"/>
    <property type="match status" value="1"/>
</dbReference>
<proteinExistence type="predicted"/>
<dbReference type="InterPro" id="IPR007145">
    <property type="entry name" value="MAP65_Ase1_PRC1"/>
</dbReference>
<feature type="compositionally biased region" description="Basic and acidic residues" evidence="2">
    <location>
        <begin position="742"/>
        <end position="752"/>
    </location>
</feature>
<evidence type="ECO:0000313" key="3">
    <source>
        <dbReference type="EMBL" id="CCE90394.1"/>
    </source>
</evidence>
<dbReference type="AlphaFoldDB" id="G8ZP50"/>
<accession>G8ZP50</accession>
<dbReference type="GO" id="GO:1990023">
    <property type="term" value="C:mitotic spindle midzone"/>
    <property type="evidence" value="ECO:0007669"/>
    <property type="project" value="EnsemblFungi"/>
</dbReference>
<dbReference type="HOGENOM" id="CLU_333226_0_0_1"/>
<dbReference type="KEGG" id="tdl:TDEL_0B02650"/>
<dbReference type="GO" id="GO:0001578">
    <property type="term" value="P:microtubule bundle formation"/>
    <property type="evidence" value="ECO:0007669"/>
    <property type="project" value="EnsemblFungi"/>
</dbReference>
<dbReference type="EMBL" id="HE616743">
    <property type="protein sequence ID" value="CCE90394.1"/>
    <property type="molecule type" value="Genomic_DNA"/>
</dbReference>
<reference evidence="3 4" key="1">
    <citation type="journal article" date="2011" name="Proc. Natl. Acad. Sci. U.S.A.">
        <title>Evolutionary erosion of yeast sex chromosomes by mating-type switching accidents.</title>
        <authorList>
            <person name="Gordon J.L."/>
            <person name="Armisen D."/>
            <person name="Proux-Wera E."/>
            <person name="Oheigeartaigh S.S."/>
            <person name="Byrne K.P."/>
            <person name="Wolfe K.H."/>
        </authorList>
    </citation>
    <scope>NUCLEOTIDE SEQUENCE [LARGE SCALE GENOMIC DNA]</scope>
    <source>
        <strain evidence="4">ATCC 10662 / CBS 1146 / NBRC 0425 / NCYC 2629 / NRRL Y-866</strain>
    </source>
</reference>
<dbReference type="STRING" id="1076872.G8ZP50"/>
<dbReference type="RefSeq" id="XP_003679605.1">
    <property type="nucleotide sequence ID" value="XM_003679557.1"/>
</dbReference>
<name>G8ZP50_TORDE</name>
<dbReference type="GeneID" id="11500203"/>
<keyword evidence="4" id="KW-1185">Reference proteome</keyword>
<evidence type="ECO:0000256" key="2">
    <source>
        <dbReference type="SAM" id="MobiDB-lite"/>
    </source>
</evidence>